<dbReference type="Pfam" id="PF00884">
    <property type="entry name" value="Sulfatase"/>
    <property type="match status" value="1"/>
</dbReference>
<evidence type="ECO:0000256" key="5">
    <source>
        <dbReference type="ARBA" id="ARBA00023136"/>
    </source>
</evidence>
<dbReference type="Proteomes" id="UP000006365">
    <property type="component" value="Chromosome"/>
</dbReference>
<dbReference type="Gene3D" id="3.40.720.10">
    <property type="entry name" value="Alkaline Phosphatase, subunit A"/>
    <property type="match status" value="1"/>
</dbReference>
<feature type="transmembrane region" description="Helical" evidence="6">
    <location>
        <begin position="131"/>
        <end position="147"/>
    </location>
</feature>
<keyword evidence="3 6" id="KW-0812">Transmembrane</keyword>
<dbReference type="EMBL" id="CP002364">
    <property type="protein sequence ID" value="ADW18069.1"/>
    <property type="molecule type" value="Genomic_DNA"/>
</dbReference>
<comment type="subcellular location">
    <subcellularLocation>
        <location evidence="1">Cell membrane</location>
        <topology evidence="1">Multi-pass membrane protein</topology>
    </subcellularLocation>
</comment>
<keyword evidence="9" id="KW-1185">Reference proteome</keyword>
<feature type="transmembrane region" description="Helical" evidence="6">
    <location>
        <begin position="98"/>
        <end position="119"/>
    </location>
</feature>
<protein>
    <submittedName>
        <fullName evidence="8">Sulfatase</fullName>
    </submittedName>
</protein>
<evidence type="ECO:0000256" key="1">
    <source>
        <dbReference type="ARBA" id="ARBA00004651"/>
    </source>
</evidence>
<dbReference type="PANTHER" id="PTHR47371:SF3">
    <property type="entry name" value="PHOSPHOGLYCEROL TRANSFERASE I"/>
    <property type="match status" value="1"/>
</dbReference>
<dbReference type="SUPFAM" id="SSF53649">
    <property type="entry name" value="Alkaline phosphatase-like"/>
    <property type="match status" value="1"/>
</dbReference>
<dbReference type="PANTHER" id="PTHR47371">
    <property type="entry name" value="LIPOTEICHOIC ACID SYNTHASE"/>
    <property type="match status" value="1"/>
</dbReference>
<dbReference type="InterPro" id="IPR050448">
    <property type="entry name" value="OpgB/LTA_synthase_biosynth"/>
</dbReference>
<name>A0A7U4DPH2_DESPD</name>
<feature type="transmembrane region" description="Helical" evidence="6">
    <location>
        <begin position="56"/>
        <end position="78"/>
    </location>
</feature>
<dbReference type="AlphaFoldDB" id="A0A7U4DPH2"/>
<evidence type="ECO:0000256" key="6">
    <source>
        <dbReference type="SAM" id="Phobius"/>
    </source>
</evidence>
<sequence length="706" mass="78561">MWFISFFSLLTVCFMPLLWRMVHSGVSQPLGLLSDGTLGLLLLLFLTHISRWLRIVAILPWAIFQLVAFELMAAMQRLPNWSDLQYLKDLKFLDNSMAGFSPTSPLLTGLLLTTVLLSLLPPIKLHPLPPIRTLTFVVMLATGYGMLSSHSAHQGVLERYSPLHWLITDALIHRFIPATSPQTIPPPTGLTALDLNGRPLLTAGKAKNVLVVVLEGIPGLYYPEIARTMGVTSDKQEMPLFAASTDDAMLVPDFAVHSHQTIRGLYAMLCGDYSKLSWSTPKAFELQHNQSRAQDCLPAQLAAQGWSTHFLQGANLGFMGKDRVMPMIGFQEVHGNEWFTEPNPFPFEWGTVDSVFFHGAWQYIVGLQAQQQPWMLTLLTVGTHQPYAVSDEVADHYPSKKAAAVAQLDQALAPFIAQLRREGVLEDTLVIITSDESHGANLGRWVSSWGLAVILAPEHLPRIKHGGHGLVDMTASVLDYFGLQPPSTLSGRSVFRDYDAPREMISYTASEKRYHTSENVLYVCSDDGLCRMGKASSILGSYALQPLPRKENARRHDYLTSFSSTLDKSLSAPQGNRRLKFASGELRPLPETMTSEWADNLIGAQYLDFPKNSQVHVSIKVKAIDASRNGIALKLLFKQSDTPVNEIASPQFPILYTGEEHRVEFTFDNPHPRQSFSFHLVGEGKDSIIQLDEFDVAVDEETIENT</sequence>
<dbReference type="KEGG" id="dpr:Despr_1921"/>
<reference evidence="8 9" key="1">
    <citation type="journal article" date="2011" name="Stand. Genomic Sci.">
        <title>Complete genome sequence of Desulfobulbus propionicus type strain (1pr3).</title>
        <authorList>
            <person name="Pagani I."/>
            <person name="Lapidus A."/>
            <person name="Nolan M."/>
            <person name="Lucas S."/>
            <person name="Hammon N."/>
            <person name="Deshpande S."/>
            <person name="Cheng J.F."/>
            <person name="Chertkov O."/>
            <person name="Davenport K."/>
            <person name="Tapia R."/>
            <person name="Han C."/>
            <person name="Goodwin L."/>
            <person name="Pitluck S."/>
            <person name="Liolios K."/>
            <person name="Mavromatis K."/>
            <person name="Ivanova N."/>
            <person name="Mikhailova N."/>
            <person name="Pati A."/>
            <person name="Chen A."/>
            <person name="Palaniappan K."/>
            <person name="Land M."/>
            <person name="Hauser L."/>
            <person name="Chang Y.J."/>
            <person name="Jeffries C.D."/>
            <person name="Detter J.C."/>
            <person name="Brambilla E."/>
            <person name="Kannan K.P."/>
            <person name="Djao O.D."/>
            <person name="Rohde M."/>
            <person name="Pukall R."/>
            <person name="Spring S."/>
            <person name="Goker M."/>
            <person name="Sikorski J."/>
            <person name="Woyke T."/>
            <person name="Bristow J."/>
            <person name="Eisen J.A."/>
            <person name="Markowitz V."/>
            <person name="Hugenholtz P."/>
            <person name="Kyrpides N.C."/>
            <person name="Klenk H.P."/>
        </authorList>
    </citation>
    <scope>NUCLEOTIDE SEQUENCE [LARGE SCALE GENOMIC DNA]</scope>
    <source>
        <strain evidence="9">ATCC 33891 / DSM 2032 / 1pr3</strain>
    </source>
</reference>
<dbReference type="InterPro" id="IPR017850">
    <property type="entry name" value="Alkaline_phosphatase_core_sf"/>
</dbReference>
<dbReference type="GO" id="GO:0005886">
    <property type="term" value="C:plasma membrane"/>
    <property type="evidence" value="ECO:0007669"/>
    <property type="project" value="UniProtKB-SubCell"/>
</dbReference>
<dbReference type="CDD" id="cd16015">
    <property type="entry name" value="LTA_synthase"/>
    <property type="match status" value="1"/>
</dbReference>
<evidence type="ECO:0000256" key="4">
    <source>
        <dbReference type="ARBA" id="ARBA00022989"/>
    </source>
</evidence>
<evidence type="ECO:0000259" key="7">
    <source>
        <dbReference type="Pfam" id="PF00884"/>
    </source>
</evidence>
<evidence type="ECO:0000256" key="3">
    <source>
        <dbReference type="ARBA" id="ARBA00022692"/>
    </source>
</evidence>
<evidence type="ECO:0000313" key="8">
    <source>
        <dbReference type="EMBL" id="ADW18069.1"/>
    </source>
</evidence>
<keyword evidence="2" id="KW-1003">Cell membrane</keyword>
<accession>A0A7U4DPH2</accession>
<feature type="transmembrane region" description="Helical" evidence="6">
    <location>
        <begin position="30"/>
        <end position="49"/>
    </location>
</feature>
<dbReference type="InterPro" id="IPR000917">
    <property type="entry name" value="Sulfatase_N"/>
</dbReference>
<organism evidence="8 9">
    <name type="scientific">Desulfobulbus propionicus (strain ATCC 33891 / DSM 2032 / VKM B-1956 / 1pr3)</name>
    <dbReference type="NCBI Taxonomy" id="577650"/>
    <lineage>
        <taxon>Bacteria</taxon>
        <taxon>Pseudomonadati</taxon>
        <taxon>Thermodesulfobacteriota</taxon>
        <taxon>Desulfobulbia</taxon>
        <taxon>Desulfobulbales</taxon>
        <taxon>Desulfobulbaceae</taxon>
        <taxon>Desulfobulbus</taxon>
    </lineage>
</organism>
<feature type="domain" description="Sulfatase N-terminal" evidence="7">
    <location>
        <begin position="207"/>
        <end position="440"/>
    </location>
</feature>
<gene>
    <name evidence="8" type="ordered locus">Despr_1921</name>
</gene>
<evidence type="ECO:0000256" key="2">
    <source>
        <dbReference type="ARBA" id="ARBA00022475"/>
    </source>
</evidence>
<keyword evidence="4 6" id="KW-1133">Transmembrane helix</keyword>
<evidence type="ECO:0000313" key="9">
    <source>
        <dbReference type="Proteomes" id="UP000006365"/>
    </source>
</evidence>
<proteinExistence type="predicted"/>
<keyword evidence="5 6" id="KW-0472">Membrane</keyword>